<dbReference type="SUPFAM" id="SSF46689">
    <property type="entry name" value="Homeodomain-like"/>
    <property type="match status" value="1"/>
</dbReference>
<name>A0A3N2C240_9MICO</name>
<dbReference type="InterPro" id="IPR009057">
    <property type="entry name" value="Homeodomain-like_sf"/>
</dbReference>
<evidence type="ECO:0000256" key="4">
    <source>
        <dbReference type="PROSITE-ProRule" id="PRU00335"/>
    </source>
</evidence>
<dbReference type="Proteomes" id="UP000266915">
    <property type="component" value="Unassembled WGS sequence"/>
</dbReference>
<dbReference type="InterPro" id="IPR001647">
    <property type="entry name" value="HTH_TetR"/>
</dbReference>
<dbReference type="AlphaFoldDB" id="A0A3N2C240"/>
<dbReference type="RefSeq" id="WP_085510689.1">
    <property type="nucleotide sequence ID" value="NZ_FXAP01000001.1"/>
</dbReference>
<comment type="caution">
    <text evidence="6">The sequence shown here is derived from an EMBL/GenBank/DDBJ whole genome shotgun (WGS) entry which is preliminary data.</text>
</comment>
<evidence type="ECO:0000313" key="6">
    <source>
        <dbReference type="EMBL" id="ROR81577.1"/>
    </source>
</evidence>
<organism evidence="6 7">
    <name type="scientific">Plantibacter flavus</name>
    <dbReference type="NCBI Taxonomy" id="150123"/>
    <lineage>
        <taxon>Bacteria</taxon>
        <taxon>Bacillati</taxon>
        <taxon>Actinomycetota</taxon>
        <taxon>Actinomycetes</taxon>
        <taxon>Micrococcales</taxon>
        <taxon>Microbacteriaceae</taxon>
        <taxon>Plantibacter</taxon>
    </lineage>
</organism>
<evidence type="ECO:0000256" key="2">
    <source>
        <dbReference type="ARBA" id="ARBA00023125"/>
    </source>
</evidence>
<feature type="DNA-binding region" description="H-T-H motif" evidence="4">
    <location>
        <begin position="38"/>
        <end position="57"/>
    </location>
</feature>
<keyword evidence="2 4" id="KW-0238">DNA-binding</keyword>
<dbReference type="EMBL" id="RKHL01000001">
    <property type="protein sequence ID" value="ROR81577.1"/>
    <property type="molecule type" value="Genomic_DNA"/>
</dbReference>
<evidence type="ECO:0000256" key="1">
    <source>
        <dbReference type="ARBA" id="ARBA00023015"/>
    </source>
</evidence>
<reference evidence="6 7" key="1">
    <citation type="submission" date="2018-11" db="EMBL/GenBank/DDBJ databases">
        <title>Sequencing the genomes of 1000 actinobacteria strains.</title>
        <authorList>
            <person name="Klenk H.-P."/>
        </authorList>
    </citation>
    <scope>NUCLEOTIDE SEQUENCE [LARGE SCALE GENOMIC DNA]</scope>
    <source>
        <strain evidence="6 7">DSM 14012</strain>
    </source>
</reference>
<accession>A0A3N2C240</accession>
<dbReference type="InterPro" id="IPR050109">
    <property type="entry name" value="HTH-type_TetR-like_transc_reg"/>
</dbReference>
<dbReference type="Pfam" id="PF17754">
    <property type="entry name" value="TetR_C_14"/>
    <property type="match status" value="1"/>
</dbReference>
<dbReference type="PRINTS" id="PR00455">
    <property type="entry name" value="HTHTETR"/>
</dbReference>
<dbReference type="InterPro" id="IPR041347">
    <property type="entry name" value="MftR_C"/>
</dbReference>
<dbReference type="PANTHER" id="PTHR30055">
    <property type="entry name" value="HTH-TYPE TRANSCRIPTIONAL REGULATOR RUTR"/>
    <property type="match status" value="1"/>
</dbReference>
<dbReference type="GO" id="GO:0000976">
    <property type="term" value="F:transcription cis-regulatory region binding"/>
    <property type="evidence" value="ECO:0007669"/>
    <property type="project" value="TreeGrafter"/>
</dbReference>
<dbReference type="PANTHER" id="PTHR30055:SF238">
    <property type="entry name" value="MYCOFACTOCIN BIOSYNTHESIS TRANSCRIPTIONAL REGULATOR MFTR-RELATED"/>
    <property type="match status" value="1"/>
</dbReference>
<dbReference type="Gene3D" id="1.10.10.60">
    <property type="entry name" value="Homeodomain-like"/>
    <property type="match status" value="1"/>
</dbReference>
<dbReference type="Pfam" id="PF00440">
    <property type="entry name" value="TetR_N"/>
    <property type="match status" value="1"/>
</dbReference>
<dbReference type="Gene3D" id="1.10.357.10">
    <property type="entry name" value="Tetracycline Repressor, domain 2"/>
    <property type="match status" value="1"/>
</dbReference>
<evidence type="ECO:0000256" key="3">
    <source>
        <dbReference type="ARBA" id="ARBA00023163"/>
    </source>
</evidence>
<dbReference type="GO" id="GO:0003700">
    <property type="term" value="F:DNA-binding transcription factor activity"/>
    <property type="evidence" value="ECO:0007669"/>
    <property type="project" value="TreeGrafter"/>
</dbReference>
<evidence type="ECO:0000259" key="5">
    <source>
        <dbReference type="PROSITE" id="PS50977"/>
    </source>
</evidence>
<keyword evidence="7" id="KW-1185">Reference proteome</keyword>
<sequence length="216" mass="22594">MARPPARNAVGRPRRSSRRVLEEAAAELFLEQGYPGTTVDQIASRAGVSRNTFFNYFGSKSDVLWVDVDAALAGLERALAAGGDTPATDVADAMPSLQAALLGIAEERSNGAVPWALTQIELMDTAWELQASGLERLLRLQAVLRVSLARLAVRADELTIRSAAAALAGAIVAGAGAWAAAGVGRGELGDYLQRAIAPVVDGYGRALARIDGPRSS</sequence>
<dbReference type="PROSITE" id="PS50977">
    <property type="entry name" value="HTH_TETR_2"/>
    <property type="match status" value="1"/>
</dbReference>
<feature type="domain" description="HTH tetR-type" evidence="5">
    <location>
        <begin position="15"/>
        <end position="75"/>
    </location>
</feature>
<proteinExistence type="predicted"/>
<evidence type="ECO:0000313" key="7">
    <source>
        <dbReference type="Proteomes" id="UP000266915"/>
    </source>
</evidence>
<keyword evidence="1" id="KW-0805">Transcription regulation</keyword>
<gene>
    <name evidence="6" type="ORF">EDD42_1643</name>
</gene>
<keyword evidence="3" id="KW-0804">Transcription</keyword>
<protein>
    <submittedName>
        <fullName evidence="6">TetR family transcriptional regulator</fullName>
    </submittedName>
</protein>